<dbReference type="SUPFAM" id="SSF143865">
    <property type="entry name" value="CorA soluble domain-like"/>
    <property type="match status" value="1"/>
</dbReference>
<organism evidence="9 10">
    <name type="scientific">Candidatus Kerfeldbacteria bacterium RIFCSPHIGHO2_12_FULL_48_17</name>
    <dbReference type="NCBI Taxonomy" id="1798542"/>
    <lineage>
        <taxon>Bacteria</taxon>
        <taxon>Candidatus Kerfeldiibacteriota</taxon>
    </lineage>
</organism>
<evidence type="ECO:0000256" key="2">
    <source>
        <dbReference type="ARBA" id="ARBA00009765"/>
    </source>
</evidence>
<dbReference type="InterPro" id="IPR045863">
    <property type="entry name" value="CorA_TM1_TM2"/>
</dbReference>
<comment type="subcellular location">
    <subcellularLocation>
        <location evidence="1">Cell membrane</location>
        <topology evidence="1">Multi-pass membrane protein</topology>
    </subcellularLocation>
</comment>
<comment type="caution">
    <text evidence="9">The sequence shown here is derived from an EMBL/GenBank/DDBJ whole genome shotgun (WGS) entry which is preliminary data.</text>
</comment>
<proteinExistence type="inferred from homology"/>
<evidence type="ECO:0000256" key="4">
    <source>
        <dbReference type="ARBA" id="ARBA00022475"/>
    </source>
</evidence>
<evidence type="ECO:0000256" key="6">
    <source>
        <dbReference type="ARBA" id="ARBA00022989"/>
    </source>
</evidence>
<keyword evidence="6 8" id="KW-1133">Transmembrane helix</keyword>
<dbReference type="SUPFAM" id="SSF144083">
    <property type="entry name" value="Magnesium transport protein CorA, transmembrane region"/>
    <property type="match status" value="1"/>
</dbReference>
<feature type="transmembrane region" description="Helical" evidence="8">
    <location>
        <begin position="258"/>
        <end position="279"/>
    </location>
</feature>
<dbReference type="PANTHER" id="PTHR46494:SF1">
    <property type="entry name" value="CORA FAMILY METAL ION TRANSPORTER (EUROFUNG)"/>
    <property type="match status" value="1"/>
</dbReference>
<dbReference type="InterPro" id="IPR045861">
    <property type="entry name" value="CorA_cytoplasmic_dom"/>
</dbReference>
<dbReference type="CDD" id="cd12822">
    <property type="entry name" value="TmCorA-like"/>
    <property type="match status" value="1"/>
</dbReference>
<dbReference type="STRING" id="1798542.A3F54_03065"/>
<sequence length="316" mass="37110">MWDNIVMSWKEIQYKKITWIDINSPTPKDMQKLGRDFGFHPLSLEDVLYTQRSKVDAYDGKYYFLILMLPVFDARKNIITATDVNMFIGKDFFITIHNNNIPPIRKMFADAHKNSAWRKVHMSGQRPTHLVYEYIETMLRYFFPMLETTNTNLEKLETDIFSGPKINVIHTILEQRRIIIDLRKIIKPYESTLSHLHAYDKTHHILGISKTFEYFDNLLDYVAEAWDSLEEYKESSEMLQQANDAIISKKTGHIIQRLTTISVTFLPIALIAAVFGMNAEYTPFIGYPFDFWIIISIMLAIVIATIIFFKIQDWID</sequence>
<dbReference type="GO" id="GO:0015095">
    <property type="term" value="F:magnesium ion transmembrane transporter activity"/>
    <property type="evidence" value="ECO:0007669"/>
    <property type="project" value="TreeGrafter"/>
</dbReference>
<dbReference type="PANTHER" id="PTHR46494">
    <property type="entry name" value="CORA FAMILY METAL ION TRANSPORTER (EUROFUNG)"/>
    <property type="match status" value="1"/>
</dbReference>
<evidence type="ECO:0000256" key="5">
    <source>
        <dbReference type="ARBA" id="ARBA00022692"/>
    </source>
</evidence>
<evidence type="ECO:0000256" key="7">
    <source>
        <dbReference type="ARBA" id="ARBA00023136"/>
    </source>
</evidence>
<dbReference type="InterPro" id="IPR002523">
    <property type="entry name" value="MgTranspt_CorA/ZnTranspt_ZntB"/>
</dbReference>
<reference evidence="9 10" key="1">
    <citation type="journal article" date="2016" name="Nat. Commun.">
        <title>Thousands of microbial genomes shed light on interconnected biogeochemical processes in an aquifer system.</title>
        <authorList>
            <person name="Anantharaman K."/>
            <person name="Brown C.T."/>
            <person name="Hug L.A."/>
            <person name="Sharon I."/>
            <person name="Castelle C.J."/>
            <person name="Probst A.J."/>
            <person name="Thomas B.C."/>
            <person name="Singh A."/>
            <person name="Wilkins M.J."/>
            <person name="Karaoz U."/>
            <person name="Brodie E.L."/>
            <person name="Williams K.H."/>
            <person name="Hubbard S.S."/>
            <person name="Banfield J.F."/>
        </authorList>
    </citation>
    <scope>NUCLEOTIDE SEQUENCE [LARGE SCALE GENOMIC DNA]</scope>
</reference>
<evidence type="ECO:0000256" key="1">
    <source>
        <dbReference type="ARBA" id="ARBA00004651"/>
    </source>
</evidence>
<dbReference type="GO" id="GO:0015087">
    <property type="term" value="F:cobalt ion transmembrane transporter activity"/>
    <property type="evidence" value="ECO:0007669"/>
    <property type="project" value="TreeGrafter"/>
</dbReference>
<evidence type="ECO:0000256" key="8">
    <source>
        <dbReference type="SAM" id="Phobius"/>
    </source>
</evidence>
<feature type="transmembrane region" description="Helical" evidence="8">
    <location>
        <begin position="291"/>
        <end position="311"/>
    </location>
</feature>
<accession>A0A1G2B9I9</accession>
<keyword evidence="7 8" id="KW-0472">Membrane</keyword>
<dbReference type="EMBL" id="MHKD01000002">
    <property type="protein sequence ID" value="OGY85366.1"/>
    <property type="molecule type" value="Genomic_DNA"/>
</dbReference>
<keyword evidence="5 8" id="KW-0812">Transmembrane</keyword>
<gene>
    <name evidence="9" type="ORF">A3F54_03065</name>
</gene>
<evidence type="ECO:0000313" key="9">
    <source>
        <dbReference type="EMBL" id="OGY85366.1"/>
    </source>
</evidence>
<dbReference type="GO" id="GO:0050897">
    <property type="term" value="F:cobalt ion binding"/>
    <property type="evidence" value="ECO:0007669"/>
    <property type="project" value="TreeGrafter"/>
</dbReference>
<dbReference type="Gene3D" id="1.20.58.340">
    <property type="entry name" value="Magnesium transport protein CorA, transmembrane region"/>
    <property type="match status" value="2"/>
</dbReference>
<name>A0A1G2B9I9_9BACT</name>
<keyword evidence="4" id="KW-1003">Cell membrane</keyword>
<comment type="similarity">
    <text evidence="2">Belongs to the CorA metal ion transporter (MIT) (TC 1.A.35) family.</text>
</comment>
<dbReference type="Proteomes" id="UP000176952">
    <property type="component" value="Unassembled WGS sequence"/>
</dbReference>
<dbReference type="AlphaFoldDB" id="A0A1G2B9I9"/>
<dbReference type="GO" id="GO:0005886">
    <property type="term" value="C:plasma membrane"/>
    <property type="evidence" value="ECO:0007669"/>
    <property type="project" value="UniProtKB-SubCell"/>
</dbReference>
<evidence type="ECO:0000313" key="10">
    <source>
        <dbReference type="Proteomes" id="UP000176952"/>
    </source>
</evidence>
<dbReference type="Gene3D" id="3.30.460.20">
    <property type="entry name" value="CorA soluble domain-like"/>
    <property type="match status" value="1"/>
</dbReference>
<evidence type="ECO:0000256" key="3">
    <source>
        <dbReference type="ARBA" id="ARBA00022448"/>
    </source>
</evidence>
<dbReference type="Pfam" id="PF01544">
    <property type="entry name" value="CorA"/>
    <property type="match status" value="1"/>
</dbReference>
<keyword evidence="3" id="KW-0813">Transport</keyword>
<protein>
    <recommendedName>
        <fullName evidence="11">Magnesium transport protein CorA</fullName>
    </recommendedName>
</protein>
<dbReference type="GO" id="GO:0000287">
    <property type="term" value="F:magnesium ion binding"/>
    <property type="evidence" value="ECO:0007669"/>
    <property type="project" value="TreeGrafter"/>
</dbReference>
<evidence type="ECO:0008006" key="11">
    <source>
        <dbReference type="Google" id="ProtNLM"/>
    </source>
</evidence>